<dbReference type="RefSeq" id="WP_203717774.1">
    <property type="nucleotide sequence ID" value="NZ_BONE01000073.1"/>
</dbReference>
<organism evidence="3 4">
    <name type="scientific">Asanoa siamensis</name>
    <dbReference type="NCBI Taxonomy" id="926357"/>
    <lineage>
        <taxon>Bacteria</taxon>
        <taxon>Bacillati</taxon>
        <taxon>Actinomycetota</taxon>
        <taxon>Actinomycetes</taxon>
        <taxon>Micromonosporales</taxon>
        <taxon>Micromonosporaceae</taxon>
        <taxon>Asanoa</taxon>
    </lineage>
</organism>
<name>A0ABQ4D053_9ACTN</name>
<evidence type="ECO:0000313" key="3">
    <source>
        <dbReference type="EMBL" id="GIF76916.1"/>
    </source>
</evidence>
<dbReference type="SUPFAM" id="SSF69786">
    <property type="entry name" value="YggU-like"/>
    <property type="match status" value="1"/>
</dbReference>
<evidence type="ECO:0000256" key="1">
    <source>
        <dbReference type="ARBA" id="ARBA00010364"/>
    </source>
</evidence>
<dbReference type="Pfam" id="PF02594">
    <property type="entry name" value="DUF167"/>
    <property type="match status" value="1"/>
</dbReference>
<comment type="similarity">
    <text evidence="1 2">Belongs to the UPF0235 family.</text>
</comment>
<evidence type="ECO:0000256" key="2">
    <source>
        <dbReference type="HAMAP-Rule" id="MF_00634"/>
    </source>
</evidence>
<dbReference type="InterPro" id="IPR003746">
    <property type="entry name" value="DUF167"/>
</dbReference>
<dbReference type="Proteomes" id="UP000604117">
    <property type="component" value="Unassembled WGS sequence"/>
</dbReference>
<protein>
    <recommendedName>
        <fullName evidence="2">UPF0235 protein Asi02nite_64340</fullName>
    </recommendedName>
</protein>
<evidence type="ECO:0000313" key="4">
    <source>
        <dbReference type="Proteomes" id="UP000604117"/>
    </source>
</evidence>
<keyword evidence="4" id="KW-1185">Reference proteome</keyword>
<dbReference type="EMBL" id="BONE01000073">
    <property type="protein sequence ID" value="GIF76916.1"/>
    <property type="molecule type" value="Genomic_DNA"/>
</dbReference>
<dbReference type="HAMAP" id="MF_00634">
    <property type="entry name" value="UPF0235"/>
    <property type="match status" value="1"/>
</dbReference>
<dbReference type="InterPro" id="IPR036591">
    <property type="entry name" value="YggU-like_sf"/>
</dbReference>
<proteinExistence type="inferred from homology"/>
<dbReference type="SMART" id="SM01152">
    <property type="entry name" value="DUF167"/>
    <property type="match status" value="1"/>
</dbReference>
<sequence>MVVIAVRVKPGASRARVGGRHDGPHGPALVVAVTAPAVDGRATEAARLAVADALGVRRADVALRTGAASREKLFAVDVPDGAVTLDRFAVLRDAGT</sequence>
<accession>A0ABQ4D053</accession>
<comment type="caution">
    <text evidence="3">The sequence shown here is derived from an EMBL/GenBank/DDBJ whole genome shotgun (WGS) entry which is preliminary data.</text>
</comment>
<reference evidence="3 4" key="1">
    <citation type="submission" date="2021-01" db="EMBL/GenBank/DDBJ databases">
        <title>Whole genome shotgun sequence of Asanoa siamensis NBRC 107932.</title>
        <authorList>
            <person name="Komaki H."/>
            <person name="Tamura T."/>
        </authorList>
    </citation>
    <scope>NUCLEOTIDE SEQUENCE [LARGE SCALE GENOMIC DNA]</scope>
    <source>
        <strain evidence="3 4">NBRC 107932</strain>
    </source>
</reference>
<dbReference type="Gene3D" id="3.30.1200.10">
    <property type="entry name" value="YggU-like"/>
    <property type="match status" value="1"/>
</dbReference>
<gene>
    <name evidence="3" type="ORF">Asi02nite_64340</name>
</gene>
<dbReference type="NCBIfam" id="TIGR00251">
    <property type="entry name" value="DUF167 family protein"/>
    <property type="match status" value="1"/>
</dbReference>